<dbReference type="SUPFAM" id="SSF56349">
    <property type="entry name" value="DNA breaking-rejoining enzymes"/>
    <property type="match status" value="1"/>
</dbReference>
<evidence type="ECO:0000259" key="6">
    <source>
        <dbReference type="PROSITE" id="PS51900"/>
    </source>
</evidence>
<dbReference type="PROSITE" id="PS51898">
    <property type="entry name" value="TYR_RECOMBINASE"/>
    <property type="match status" value="1"/>
</dbReference>
<dbReference type="PANTHER" id="PTHR30349:SF41">
    <property type="entry name" value="INTEGRASE_RECOMBINASE PROTEIN MJ0367-RELATED"/>
    <property type="match status" value="1"/>
</dbReference>
<name>A0A410MJ40_9BACI</name>
<dbReference type="GO" id="GO:0015074">
    <property type="term" value="P:DNA integration"/>
    <property type="evidence" value="ECO:0007669"/>
    <property type="project" value="InterPro"/>
</dbReference>
<dbReference type="InterPro" id="IPR011010">
    <property type="entry name" value="DNA_brk_join_enz"/>
</dbReference>
<protein>
    <submittedName>
        <fullName evidence="7">Integrase</fullName>
    </submittedName>
</protein>
<organism evidence="7 8">
    <name type="scientific">Halobacillus litoralis</name>
    <dbReference type="NCBI Taxonomy" id="45668"/>
    <lineage>
        <taxon>Bacteria</taxon>
        <taxon>Bacillati</taxon>
        <taxon>Bacillota</taxon>
        <taxon>Bacilli</taxon>
        <taxon>Bacillales</taxon>
        <taxon>Bacillaceae</taxon>
        <taxon>Halobacillus</taxon>
    </lineage>
</organism>
<evidence type="ECO:0000256" key="3">
    <source>
        <dbReference type="ARBA" id="ARBA00023172"/>
    </source>
</evidence>
<keyword evidence="2 4" id="KW-0238">DNA-binding</keyword>
<dbReference type="RefSeq" id="WP_128526977.1">
    <property type="nucleotide sequence ID" value="NZ_CP026119.1"/>
</dbReference>
<evidence type="ECO:0000259" key="5">
    <source>
        <dbReference type="PROSITE" id="PS51898"/>
    </source>
</evidence>
<sequence length="393" mass="46284">MNNNFEILNDNLFDKLQSNDNTETKSINIAIVANEMLNKDYYQRMLDVVDDHDIEDYSTLNDIEMIYLFVHEEKDQDDSKNRTEDTKREYLRELLWTYHVLLEGSGSFGLPVSHPDKIVQELRGKHIRRFQEWLKEVPWGKNDKPYSVATISRKTGLFKAFLAFLYRKKYIEHPLHESFKSANVRMRDRPEKDITSEEVTQILSYYKTHPIMYSLLSVLVTTGLRSKELCMARVCDLSYDIDGYWLEVVGKGNEKREVLIFSNVFDTIVKFRKRRGLDLFLDPVDTSPLFVTAKNKAYTSKYLSKYVTSMIQKSKLEFLKHKKAPVTPHTLRHGYAIISDDQGTDVYRISEALGHKKLDTTRIYLRRKHSRKNHAAHSWKDSSFLSFINKEYY</sequence>
<accession>A0A410MJ40</accession>
<gene>
    <name evidence="7" type="ORF">HLI_21050</name>
</gene>
<dbReference type="PANTHER" id="PTHR30349">
    <property type="entry name" value="PHAGE INTEGRASE-RELATED"/>
    <property type="match status" value="1"/>
</dbReference>
<dbReference type="PROSITE" id="PS51900">
    <property type="entry name" value="CB"/>
    <property type="match status" value="1"/>
</dbReference>
<comment type="similarity">
    <text evidence="1">Belongs to the 'phage' integrase family.</text>
</comment>
<dbReference type="EMBL" id="CP026119">
    <property type="protein sequence ID" value="QAS54747.1"/>
    <property type="molecule type" value="Genomic_DNA"/>
</dbReference>
<dbReference type="Gene3D" id="1.10.443.10">
    <property type="entry name" value="Intergrase catalytic core"/>
    <property type="match status" value="1"/>
</dbReference>
<dbReference type="KEGG" id="hli:HLI_21050"/>
<dbReference type="OrthoDB" id="2445040at2"/>
<dbReference type="InterPro" id="IPR010998">
    <property type="entry name" value="Integrase_recombinase_N"/>
</dbReference>
<dbReference type="Pfam" id="PF00589">
    <property type="entry name" value="Phage_integrase"/>
    <property type="match status" value="1"/>
</dbReference>
<feature type="domain" description="Tyr recombinase" evidence="5">
    <location>
        <begin position="189"/>
        <end position="380"/>
    </location>
</feature>
<keyword evidence="3" id="KW-0233">DNA recombination</keyword>
<evidence type="ECO:0000256" key="2">
    <source>
        <dbReference type="ARBA" id="ARBA00023125"/>
    </source>
</evidence>
<dbReference type="Gene3D" id="1.10.150.130">
    <property type="match status" value="1"/>
</dbReference>
<proteinExistence type="inferred from homology"/>
<dbReference type="InterPro" id="IPR044068">
    <property type="entry name" value="CB"/>
</dbReference>
<dbReference type="AlphaFoldDB" id="A0A410MJ40"/>
<dbReference type="Proteomes" id="UP000287756">
    <property type="component" value="Plasmid pLDW-31"/>
</dbReference>
<evidence type="ECO:0000313" key="7">
    <source>
        <dbReference type="EMBL" id="QAS54747.1"/>
    </source>
</evidence>
<dbReference type="InterPro" id="IPR050090">
    <property type="entry name" value="Tyrosine_recombinase_XerCD"/>
</dbReference>
<dbReference type="InterPro" id="IPR013762">
    <property type="entry name" value="Integrase-like_cat_sf"/>
</dbReference>
<dbReference type="GO" id="GO:0006310">
    <property type="term" value="P:DNA recombination"/>
    <property type="evidence" value="ECO:0007669"/>
    <property type="project" value="UniProtKB-KW"/>
</dbReference>
<feature type="domain" description="Core-binding (CB)" evidence="6">
    <location>
        <begin position="58"/>
        <end position="166"/>
    </location>
</feature>
<keyword evidence="7" id="KW-0614">Plasmid</keyword>
<geneLocation type="plasmid" evidence="8">
    <name>pldw-31</name>
</geneLocation>
<reference evidence="7 8" key="1">
    <citation type="submission" date="2018-01" db="EMBL/GenBank/DDBJ databases">
        <title>The whole genome sequencing and assembly of Halobacillus litoralis ERB031 strain.</title>
        <authorList>
            <person name="Lee S.-J."/>
            <person name="Park M.-K."/>
            <person name="Kim J.-Y."/>
            <person name="Lee Y.-J."/>
            <person name="Yi H."/>
            <person name="Bahn Y.-S."/>
            <person name="Kim J.F."/>
            <person name="Lee D.-W."/>
        </authorList>
    </citation>
    <scope>NUCLEOTIDE SEQUENCE [LARGE SCALE GENOMIC DNA]</scope>
    <source>
        <strain evidence="7 8">ERB 031</strain>
        <plasmid evidence="8">pldw-31</plasmid>
    </source>
</reference>
<dbReference type="GO" id="GO:0003677">
    <property type="term" value="F:DNA binding"/>
    <property type="evidence" value="ECO:0007669"/>
    <property type="project" value="UniProtKB-UniRule"/>
</dbReference>
<evidence type="ECO:0000256" key="4">
    <source>
        <dbReference type="PROSITE-ProRule" id="PRU01248"/>
    </source>
</evidence>
<dbReference type="InterPro" id="IPR002104">
    <property type="entry name" value="Integrase_catalytic"/>
</dbReference>
<evidence type="ECO:0000256" key="1">
    <source>
        <dbReference type="ARBA" id="ARBA00008857"/>
    </source>
</evidence>
<evidence type="ECO:0000313" key="8">
    <source>
        <dbReference type="Proteomes" id="UP000287756"/>
    </source>
</evidence>